<dbReference type="Proteomes" id="UP001165740">
    <property type="component" value="Chromosome 9"/>
</dbReference>
<feature type="compositionally biased region" description="Low complexity" evidence="2">
    <location>
        <begin position="2666"/>
        <end position="2694"/>
    </location>
</feature>
<dbReference type="PANTHER" id="PTHR47315">
    <property type="entry name" value="FIBROUS SHEATH INTERACTING PROTEIN 2"/>
    <property type="match status" value="1"/>
</dbReference>
<feature type="region of interest" description="Disordered" evidence="2">
    <location>
        <begin position="2807"/>
        <end position="2841"/>
    </location>
</feature>
<feature type="compositionally biased region" description="Polar residues" evidence="2">
    <location>
        <begin position="2196"/>
        <end position="2217"/>
    </location>
</feature>
<dbReference type="OrthoDB" id="8197715at2759"/>
<dbReference type="PANTHER" id="PTHR47315:SF3">
    <property type="entry name" value="FIBROUS SHEATH-INTERACTING PROTEIN 2-LIKE"/>
    <property type="match status" value="1"/>
</dbReference>
<feature type="compositionally biased region" description="Acidic residues" evidence="2">
    <location>
        <begin position="648"/>
        <end position="657"/>
    </location>
</feature>
<feature type="compositionally biased region" description="Polar residues" evidence="2">
    <location>
        <begin position="1791"/>
        <end position="1807"/>
    </location>
</feature>
<evidence type="ECO:0000256" key="1">
    <source>
        <dbReference type="SAM" id="Coils"/>
    </source>
</evidence>
<feature type="region of interest" description="Disordered" evidence="2">
    <location>
        <begin position="1786"/>
        <end position="1818"/>
    </location>
</feature>
<feature type="region of interest" description="Disordered" evidence="2">
    <location>
        <begin position="589"/>
        <end position="621"/>
    </location>
</feature>
<evidence type="ECO:0000313" key="4">
    <source>
        <dbReference type="RefSeq" id="XP_055896732.1"/>
    </source>
</evidence>
<feature type="compositionally biased region" description="Basic and acidic residues" evidence="2">
    <location>
        <begin position="2288"/>
        <end position="2304"/>
    </location>
</feature>
<feature type="compositionally biased region" description="Basic and acidic residues" evidence="2">
    <location>
        <begin position="823"/>
        <end position="833"/>
    </location>
</feature>
<feature type="region of interest" description="Disordered" evidence="2">
    <location>
        <begin position="2264"/>
        <end position="2304"/>
    </location>
</feature>
<evidence type="ECO:0000256" key="2">
    <source>
        <dbReference type="SAM" id="MobiDB-lite"/>
    </source>
</evidence>
<feature type="compositionally biased region" description="Basic and acidic residues" evidence="2">
    <location>
        <begin position="2540"/>
        <end position="2566"/>
    </location>
</feature>
<sequence length="2841" mass="319957">MDRLLLPRVRLEPDGVEHPIPEAGSPLPRWQTLPMDAKFPVNPAPKGEVTFVTTKICQPAYKSAQRADFDLTDPYNRTIKSEYKSLHDPLLKEWFSKPHLRQQLVQQNLITESGNVSCSVKDFNDYRYFLRQKALVRPKTSPGEDQTALARRQHLLQERKLKAEVFGVEVKYKLLKARQTSRELDAEKRRKFEEKKVQEEERLKKWEDGRRKSVNKDKQKSEDKLEQMKRRDEKLRRKAAQKLQEFESDAQRRLNIIDNIREQRFYQLDLKKKDAWRKKREVQLKALEEADRAKRRLEAEVMKAKKQYEEKMIKSYAKDQAGILCKMEEKEKRKVERNQIFAKRMTYALEGTDKKTLWDVHQLTTGSTRARMWLVEEVLDRLGLLPIHLKEKYWHQLLSHALNETVKKLEMASVIGEEQQLISDIIHILIRQIQDFSVTQGEEDVALSKLLPGVDVTEETQKAVRIAMTATFDLPAMPQADVALGGDLHLPILDKSYFEKREHFFTTKMKLTEADVVAMEEEVKQFLEFLKTESLSNKDVKSILKLFLMLANHEKITKPEQCDSMKRNMPKFGITPTERNTEAAIESKPMVLELPEQSQPAHTEERRLDIGQEGDSVDLERRDAIEDENLELNEMMLKAGLGEGAVDVGDDDDDVDEEGIRGVDDVNLPNEPSDHSGGLDSEKVSSPFIHDIRPPDDSEFEYAKKDPHTESADSIPPDDPRSEDENQNKEAAGSNADDSIKPPEEEESNPVDGIEYNQEGGSLLGDGSIEYNQQDGLKFLDDQQIGKSSDYDPNEDDVDENEADTENKKSAENEAASADPGNELERSDEAMKGPRQEAIIPEKQMNAEQESANPMSSNVAKKAILAETELSFKTSYETTAPRASALFETEEERRLKEEAEDETLFNQLVEEEDIVAVTQHFLNKFQETEHTQGVSFPPHRIHQFIALNMSKLWSRGPQKHEMGEWLQDEYVSEIAKSLINNLTKCRLPPDLLRQLAICIVGVLMVDMADTNKYLTDSLVRCILNRFLKDLQHNKVTLAVVELTLKVILEEYSEYMETHIDFKFDNFLMEVLGQAHDMLRMKAATDKVFVKAIRNFEDLPPEKRSFFTVADWSGTIHKVMVVLRLGLVPAEQREVLKQTFMACCQTYLEEDYDEESLDECIETLKSRFEFDPKLKVSAIIDTSANVTAVLHSVALKNNITSLTLLPGALNMSQSACVEPEPSTLASDHQCESIVFLLLDKLAQDLNHSSLSLQVQSRMAASLVDLLVSDFHCDKEVLLTDGLKQALDDMTLRFRSRVLGFKECVQVFGAVLRPFLAAKIVKHQALSSKIDVGHPVDTMNEDLSRSLVTLLTECYLTLVSELKKRSRRPDAEKAVSSSILALYIWRTLAKMAIAAKFQLEETVENKVILKSSRLDIESLLSSVMIPDPQTNTSEFNIPFLESVIAMATRPGFVPVHDRFLEMKTSSSVTKDEDPLLSQPTIPSMEIVITRECIKAVKQISQCLVTPSACTKMRPKVVDFYVSSVFVLHEMVSLLYQKLWELRRNLIKKKLKPELIVNRMCEEQVRTIPPLEITEEEAKILITRAILELEEVNRSLKTLARMAECLTRMGQDAGGAKGRPHTVLSAVTPSLTTLLIKSCSLSVLRVLTGVLAGDLDQKVVDSKPVDRVEQYQQVAAIVVLHNSLASVRDEVDGQSSNGLWSPTSGTSSVLELPMSVVYEVYEAIGQVIDLLTTKLSLPDRSTQEGQGSLVTSDIANLIINKIMSSIAYRVEIGDVPPLRVNDLVRSQEAEESSKSISHSHGHTFENSSDNKPLDRSGNNHLADPALRLQQDMHHSLLNYLSTVLCAIEKGLKDQIETAILANESYEAKIQARVFIDVAKEKVNFALKSKPLTSAQQTVVMETKTSLTLPGDEANKDVGGTSVSGSICTANYGPHRTDFTNFVTNLFKSIVDQSTKEEEELIVKAELIQELICACSSVSCLYLAPASSTGRDSKRNSMYIIILEMMLHELFTRQKQCKKFFKESILQKTAMPYLSIQTSSKPDPLGPHYAEVLDRERRLSNFIHSETNAVARKFQSRQTSVAGSATRCDNSVFEKSSSSLHHDKLKAEQIRGHELDVMTSKRIAHRVSEWRRNIMTTSAANNAESTQSSSSLWRKNFVRHVIESKEAKTTALSPPKSKDKWNESPKKTLTENFANMDSNANKSEQQASKPKQSAKSNQINSKLKKEANSQLLNKTKLQTPKTLANKPKQPLKHEVKAKPKPFVRKEVTKKAPVRPKVTSGQINNAPKRLPRKRTDPFKDGSWKKAHAQREERSIEVIYHVSSKVNVKPLDDTERKHNKDNDAIALSVVVQEKGAADTETKKDAPRQQNLVQHTLLTLLAGPLSRTVKVVRDLFCQTDLTTDQLADLLLVIEEAIGAPDLEFKKRLLQGEGQRSGISERLTSTVGELITSLETNKLTDEDLIKIIPSGQTIEAKSGCFRTELIASLNRILNRVQETHNPVPQIITDRWQDILEALQGADDEDGSQTFDDDFEDDEEESDGSDYSRGSKVEVEGLGEDDAHSDRESGENNREIRHRSSSTSSSATSRRSRSSRSRGSISKRNATGSRKSTPKSRSASSSKSPDSLRSRSRISSRSRSYSRSPDRRSDTSGVSKLSKNSFPCVRESRQRSRPESSLSRSRSVSGESSKGCPRSRSVSSGSRPDTNLQTTQDENVDTPDDADVTPAREVQVQGGGPGPEVNRYNTTFSFDKVDRQLAEICELPVPHVLSDSTVVLTSVDMGPDALAWLDSDQGVPYRVNNLQELMGAEASEDYYALGYSSPEEEETDDSDGQFREEAAVEESYSEDHME</sequence>
<protein>
    <submittedName>
        <fullName evidence="4">Uncharacterized protein LOC106053463</fullName>
    </submittedName>
</protein>
<dbReference type="GeneID" id="106053463"/>
<feature type="compositionally biased region" description="Basic and acidic residues" evidence="2">
    <location>
        <begin position="718"/>
        <end position="728"/>
    </location>
</feature>
<feature type="compositionally biased region" description="Low complexity" evidence="2">
    <location>
        <begin position="2588"/>
        <end position="2620"/>
    </location>
</feature>
<evidence type="ECO:0000313" key="3">
    <source>
        <dbReference type="Proteomes" id="UP001165740"/>
    </source>
</evidence>
<feature type="compositionally biased region" description="Polar residues" evidence="2">
    <location>
        <begin position="2695"/>
        <end position="2704"/>
    </location>
</feature>
<proteinExistence type="predicted"/>
<feature type="compositionally biased region" description="Acidic residues" evidence="2">
    <location>
        <begin position="2513"/>
        <end position="2535"/>
    </location>
</feature>
<feature type="compositionally biased region" description="Acidic residues" evidence="2">
    <location>
        <begin position="2813"/>
        <end position="2822"/>
    </location>
</feature>
<accession>A0A9W3BB59</accession>
<reference evidence="4" key="1">
    <citation type="submission" date="2025-08" db="UniProtKB">
        <authorList>
            <consortium name="RefSeq"/>
        </authorList>
    </citation>
    <scope>IDENTIFICATION</scope>
</reference>
<gene>
    <name evidence="4" type="primary">LOC106053463</name>
</gene>
<feature type="compositionally biased region" description="Acidic residues" evidence="2">
    <location>
        <begin position="2705"/>
        <end position="2714"/>
    </location>
</feature>
<name>A0A9W3BB59_BIOGL</name>
<keyword evidence="1" id="KW-0175">Coiled coil</keyword>
<feature type="region of interest" description="Disordered" evidence="2">
    <location>
        <begin position="2513"/>
        <end position="2735"/>
    </location>
</feature>
<feature type="region of interest" description="Disordered" evidence="2">
    <location>
        <begin position="209"/>
        <end position="234"/>
    </location>
</feature>
<feature type="region of interest" description="Disordered" evidence="2">
    <location>
        <begin position="2196"/>
        <end position="2248"/>
    </location>
</feature>
<feature type="compositionally biased region" description="Polar residues" evidence="2">
    <location>
        <begin position="2224"/>
        <end position="2238"/>
    </location>
</feature>
<feature type="region of interest" description="Disordered" evidence="2">
    <location>
        <begin position="644"/>
        <end position="833"/>
    </location>
</feature>
<dbReference type="RefSeq" id="XP_055896732.1">
    <property type="nucleotide sequence ID" value="XM_056040757.1"/>
</dbReference>
<organism evidence="3 4">
    <name type="scientific">Biomphalaria glabrata</name>
    <name type="common">Bloodfluke planorb</name>
    <name type="synonym">Freshwater snail</name>
    <dbReference type="NCBI Taxonomy" id="6526"/>
    <lineage>
        <taxon>Eukaryota</taxon>
        <taxon>Metazoa</taxon>
        <taxon>Spiralia</taxon>
        <taxon>Lophotrochozoa</taxon>
        <taxon>Mollusca</taxon>
        <taxon>Gastropoda</taxon>
        <taxon>Heterobranchia</taxon>
        <taxon>Euthyneura</taxon>
        <taxon>Panpulmonata</taxon>
        <taxon>Hygrophila</taxon>
        <taxon>Lymnaeoidea</taxon>
        <taxon>Planorbidae</taxon>
        <taxon>Biomphalaria</taxon>
    </lineage>
</organism>
<feature type="coiled-coil region" evidence="1">
    <location>
        <begin position="280"/>
        <end position="314"/>
    </location>
</feature>
<feature type="compositionally biased region" description="Acidic residues" evidence="2">
    <location>
        <begin position="792"/>
        <end position="804"/>
    </location>
</feature>
<feature type="compositionally biased region" description="Basic and acidic residues" evidence="2">
    <location>
        <begin position="690"/>
        <end position="711"/>
    </location>
</feature>
<dbReference type="InterPro" id="IPR038891">
    <property type="entry name" value="FSIP2"/>
</dbReference>
<keyword evidence="3" id="KW-1185">Reference proteome</keyword>